<comment type="subcellular location">
    <subcellularLocation>
        <location evidence="1">Cell membrane</location>
        <topology evidence="1">Multi-pass membrane protein</topology>
    </subcellularLocation>
</comment>
<keyword evidence="8" id="KW-1185">Reference proteome</keyword>
<feature type="transmembrane region" description="Helical" evidence="5">
    <location>
        <begin position="452"/>
        <end position="474"/>
    </location>
</feature>
<keyword evidence="3 5" id="KW-1133">Transmembrane helix</keyword>
<accession>A0A369M0N0</accession>
<dbReference type="InterPro" id="IPR036259">
    <property type="entry name" value="MFS_trans_sf"/>
</dbReference>
<dbReference type="Gene3D" id="1.20.1250.20">
    <property type="entry name" value="MFS general substrate transporter like domains"/>
    <property type="match status" value="1"/>
</dbReference>
<evidence type="ECO:0000313" key="7">
    <source>
        <dbReference type="EMBL" id="RDB65200.1"/>
    </source>
</evidence>
<feature type="transmembrane region" description="Helical" evidence="5">
    <location>
        <begin position="153"/>
        <end position="172"/>
    </location>
</feature>
<evidence type="ECO:0000256" key="1">
    <source>
        <dbReference type="ARBA" id="ARBA00004651"/>
    </source>
</evidence>
<protein>
    <submittedName>
        <fullName evidence="7">MFS transporter</fullName>
    </submittedName>
</protein>
<comment type="caution">
    <text evidence="7">The sequence shown here is derived from an EMBL/GenBank/DDBJ whole genome shotgun (WGS) entry which is preliminary data.</text>
</comment>
<dbReference type="OrthoDB" id="4008739at2"/>
<feature type="transmembrane region" description="Helical" evidence="5">
    <location>
        <begin position="118"/>
        <end position="141"/>
    </location>
</feature>
<dbReference type="AlphaFoldDB" id="A0A369M0N0"/>
<dbReference type="InterPro" id="IPR011701">
    <property type="entry name" value="MFS"/>
</dbReference>
<evidence type="ECO:0000256" key="5">
    <source>
        <dbReference type="SAM" id="Phobius"/>
    </source>
</evidence>
<name>A0A369M0N0_9ACTN</name>
<dbReference type="InterPro" id="IPR020846">
    <property type="entry name" value="MFS_dom"/>
</dbReference>
<dbReference type="InterPro" id="IPR005829">
    <property type="entry name" value="Sugar_transporter_CS"/>
</dbReference>
<organism evidence="7 8">
    <name type="scientific">Gordonibacter pamelaeae</name>
    <dbReference type="NCBI Taxonomy" id="471189"/>
    <lineage>
        <taxon>Bacteria</taxon>
        <taxon>Bacillati</taxon>
        <taxon>Actinomycetota</taxon>
        <taxon>Coriobacteriia</taxon>
        <taxon>Eggerthellales</taxon>
        <taxon>Eggerthellaceae</taxon>
        <taxon>Gordonibacter</taxon>
    </lineage>
</organism>
<feature type="transmembrane region" description="Helical" evidence="5">
    <location>
        <begin position="380"/>
        <end position="400"/>
    </location>
</feature>
<feature type="transmembrane region" description="Helical" evidence="5">
    <location>
        <begin position="421"/>
        <end position="446"/>
    </location>
</feature>
<dbReference type="PROSITE" id="PS00216">
    <property type="entry name" value="SUGAR_TRANSPORT_1"/>
    <property type="match status" value="2"/>
</dbReference>
<feature type="transmembrane region" description="Helical" evidence="5">
    <location>
        <begin position="285"/>
        <end position="306"/>
    </location>
</feature>
<feature type="transmembrane region" description="Helical" evidence="5">
    <location>
        <begin position="357"/>
        <end position="374"/>
    </location>
</feature>
<keyword evidence="4 5" id="KW-0472">Membrane</keyword>
<feature type="transmembrane region" description="Helical" evidence="5">
    <location>
        <begin position="21"/>
        <end position="43"/>
    </location>
</feature>
<feature type="transmembrane region" description="Helical" evidence="5">
    <location>
        <begin position="204"/>
        <end position="225"/>
    </location>
</feature>
<feature type="transmembrane region" description="Helical" evidence="5">
    <location>
        <begin position="536"/>
        <end position="554"/>
    </location>
</feature>
<reference evidence="7 8" key="1">
    <citation type="journal article" date="2018" name="Elife">
        <title>Discovery and characterization of a prevalent human gut bacterial enzyme sufficient for the inactivation of a family of plant toxins.</title>
        <authorList>
            <person name="Koppel N."/>
            <person name="Bisanz J.E."/>
            <person name="Pandelia M.E."/>
            <person name="Turnbaugh P.J."/>
            <person name="Balskus E.P."/>
        </authorList>
    </citation>
    <scope>NUCLEOTIDE SEQUENCE [LARGE SCALE GENOMIC DNA]</scope>
    <source>
        <strain evidence="7 8">3C</strain>
    </source>
</reference>
<dbReference type="Pfam" id="PF07690">
    <property type="entry name" value="MFS_1"/>
    <property type="match status" value="1"/>
</dbReference>
<evidence type="ECO:0000256" key="4">
    <source>
        <dbReference type="ARBA" id="ARBA00023136"/>
    </source>
</evidence>
<evidence type="ECO:0000256" key="2">
    <source>
        <dbReference type="ARBA" id="ARBA00022692"/>
    </source>
</evidence>
<dbReference type="EMBL" id="PPTS01000004">
    <property type="protein sequence ID" value="RDB65200.1"/>
    <property type="molecule type" value="Genomic_DNA"/>
</dbReference>
<keyword evidence="2 5" id="KW-0812">Transmembrane</keyword>
<dbReference type="Proteomes" id="UP000254000">
    <property type="component" value="Unassembled WGS sequence"/>
</dbReference>
<evidence type="ECO:0000256" key="3">
    <source>
        <dbReference type="ARBA" id="ARBA00022989"/>
    </source>
</evidence>
<proteinExistence type="predicted"/>
<dbReference type="GO" id="GO:0005886">
    <property type="term" value="C:plasma membrane"/>
    <property type="evidence" value="ECO:0007669"/>
    <property type="project" value="UniProtKB-SubCell"/>
</dbReference>
<dbReference type="GO" id="GO:0046943">
    <property type="term" value="F:carboxylic acid transmembrane transporter activity"/>
    <property type="evidence" value="ECO:0007669"/>
    <property type="project" value="TreeGrafter"/>
</dbReference>
<dbReference type="PROSITE" id="PS50850">
    <property type="entry name" value="MFS"/>
    <property type="match status" value="1"/>
</dbReference>
<feature type="transmembrane region" description="Helical" evidence="5">
    <location>
        <begin position="63"/>
        <end position="83"/>
    </location>
</feature>
<sequence length="577" mass="62191">MMDKKEFTISEVIDSIGISKHTWVVFVLLAFAMIFDGYDFMIVNSTNMFVAHTFWPDNANPGALMGSLTTWGLLGMVLGGAVGGIMSDKIGRKKTLIAAVMFYGLFTLPQAFANDLAFFAAFRLIAGFGVGSCIPVVTTVFSESMPSKQRGVFVTFGMAFMVVGWVLAGLIANPICNAATPLLGDFTNQVTYALADGGTATMYANWRLCYLIGGIPLIYGIILIFTMHETPHWYANSGNKEMACKRLTQIEQATRHTSHEYDPALLIVPPKPAKTGPSVLFSSKFIVATCAIWSAYFVGQFCVYGMNAWIPTWFVGLGYSQADSVALQTWNNVAAIASNIAVGFVSDKIGRKRNLAGAWLFCIVAIILCSIFVAPNNMGLCIALMLLFGFALNYAITAVQPLMPESYPTAIRNTGTSWCQAFARFGGSASSIVLGGIAGMALFQTATGATNWSMVVLVLIVPFALGFICTVMFVKETAGKSMDQLAAEEERMGNSEKDGNMRFIVMLVIVAVLAILCIACPLIVPNWSKQPYALPLMAIGLLLPFLYFFIFGGIQSAKNKAARASLGSLGDEASTKA</sequence>
<feature type="transmembrane region" description="Helical" evidence="5">
    <location>
        <begin position="95"/>
        <end position="112"/>
    </location>
</feature>
<evidence type="ECO:0000313" key="8">
    <source>
        <dbReference type="Proteomes" id="UP000254000"/>
    </source>
</evidence>
<dbReference type="PANTHER" id="PTHR23508:SF10">
    <property type="entry name" value="CARBOXYLIC ACID TRANSPORTER PROTEIN HOMOLOG"/>
    <property type="match status" value="1"/>
</dbReference>
<feature type="domain" description="Major facilitator superfamily (MFS) profile" evidence="6">
    <location>
        <begin position="25"/>
        <end position="478"/>
    </location>
</feature>
<evidence type="ECO:0000259" key="6">
    <source>
        <dbReference type="PROSITE" id="PS50850"/>
    </source>
</evidence>
<dbReference type="PANTHER" id="PTHR23508">
    <property type="entry name" value="CARBOXYLIC ACID TRANSPORTER PROTEIN HOMOLOG"/>
    <property type="match status" value="1"/>
</dbReference>
<feature type="transmembrane region" description="Helical" evidence="5">
    <location>
        <begin position="501"/>
        <end position="524"/>
    </location>
</feature>
<dbReference type="SUPFAM" id="SSF103473">
    <property type="entry name" value="MFS general substrate transporter"/>
    <property type="match status" value="1"/>
</dbReference>
<gene>
    <name evidence="7" type="ORF">C1877_07580</name>
</gene>